<evidence type="ECO:0000259" key="3">
    <source>
        <dbReference type="Pfam" id="PF13717"/>
    </source>
</evidence>
<keyword evidence="2" id="KW-0472">Membrane</keyword>
<feature type="domain" description="Zinc finger/thioredoxin putative" evidence="3">
    <location>
        <begin position="1"/>
        <end position="36"/>
    </location>
</feature>
<organism evidence="4 5">
    <name type="scientific">Phenylobacterium parvum</name>
    <dbReference type="NCBI Taxonomy" id="2201350"/>
    <lineage>
        <taxon>Bacteria</taxon>
        <taxon>Pseudomonadati</taxon>
        <taxon>Pseudomonadota</taxon>
        <taxon>Alphaproteobacteria</taxon>
        <taxon>Caulobacterales</taxon>
        <taxon>Caulobacteraceae</taxon>
        <taxon>Phenylobacterium</taxon>
    </lineage>
</organism>
<dbReference type="EMBL" id="CP029479">
    <property type="protein sequence ID" value="AWM76670.1"/>
    <property type="molecule type" value="Genomic_DNA"/>
</dbReference>
<accession>A0A2Z3HTM1</accession>
<evidence type="ECO:0000313" key="5">
    <source>
        <dbReference type="Proteomes" id="UP000247763"/>
    </source>
</evidence>
<evidence type="ECO:0000313" key="4">
    <source>
        <dbReference type="EMBL" id="AWM76670.1"/>
    </source>
</evidence>
<feature type="transmembrane region" description="Helical" evidence="2">
    <location>
        <begin position="106"/>
        <end position="125"/>
    </location>
</feature>
<evidence type="ECO:0000256" key="2">
    <source>
        <dbReference type="SAM" id="Phobius"/>
    </source>
</evidence>
<feature type="compositionally biased region" description="Pro residues" evidence="1">
    <location>
        <begin position="57"/>
        <end position="74"/>
    </location>
</feature>
<keyword evidence="2" id="KW-0812">Transmembrane</keyword>
<dbReference type="Pfam" id="PF13717">
    <property type="entry name" value="Zn_ribbon_4"/>
    <property type="match status" value="1"/>
</dbReference>
<keyword evidence="5" id="KW-1185">Reference proteome</keyword>
<dbReference type="NCBIfam" id="NF038353">
    <property type="entry name" value="FxLYD_dom"/>
    <property type="match status" value="1"/>
</dbReference>
<dbReference type="Proteomes" id="UP000247763">
    <property type="component" value="Chromosome"/>
</dbReference>
<dbReference type="AlphaFoldDB" id="A0A2Z3HTM1"/>
<evidence type="ECO:0000256" key="1">
    <source>
        <dbReference type="SAM" id="MobiDB-lite"/>
    </source>
</evidence>
<reference evidence="5" key="1">
    <citation type="submission" date="2018-05" db="EMBL/GenBank/DDBJ databases">
        <title>Genome sequencing of Phenylobacterium sp. HYN0004.</title>
        <authorList>
            <person name="Yi H."/>
            <person name="Baek C."/>
        </authorList>
    </citation>
    <scope>NUCLEOTIDE SEQUENCE [LARGE SCALE GENOMIC DNA]</scope>
    <source>
        <strain evidence="5">HYN0004</strain>
    </source>
</reference>
<dbReference type="InterPro" id="IPR011723">
    <property type="entry name" value="Znf/thioredoxin_put"/>
</dbReference>
<feature type="transmembrane region" description="Helical" evidence="2">
    <location>
        <begin position="137"/>
        <end position="154"/>
    </location>
</feature>
<feature type="region of interest" description="Disordered" evidence="1">
    <location>
        <begin position="34"/>
        <end position="81"/>
    </location>
</feature>
<protein>
    <recommendedName>
        <fullName evidence="3">Zinc finger/thioredoxin putative domain-containing protein</fullName>
    </recommendedName>
</protein>
<name>A0A2Z3HTM1_9CAUL</name>
<proteinExistence type="predicted"/>
<gene>
    <name evidence="4" type="ORF">HYN04_02155</name>
</gene>
<dbReference type="OrthoDB" id="7159357at2"/>
<dbReference type="KEGG" id="phb:HYN04_02155"/>
<sequence>MILTCPRCAARYAVDSDQIRSGGRTVRCVSCGNKWKARPEDGEPEPWEAPRAAPAPKASPEPPPESPPTEPEPPLAEEAFPNVDPVIPALTATRKPPRRTGPPAPLVWAGLAAILALIALCLALFRNEVVRLWPKTAALYAAAGMSVNGVGLLIENVRLAPAVQNGQAVLGVSGRIRNERDNPTPAAPLQVTLYDASGTELARLVAKPVDAIPPLESRYFSVLVRNPPPGVAGVALAFVSHPSEHKAEAGKAQGPAPAGAHEAPASHTPAAPAAQGPSPKAPAAGAPAAGAPAPEETQVAPAAAAVAHTPAAPAHD</sequence>
<dbReference type="InterPro" id="IPR047676">
    <property type="entry name" value="FxLYD_dom"/>
</dbReference>
<feature type="compositionally biased region" description="Low complexity" evidence="1">
    <location>
        <begin position="250"/>
        <end position="316"/>
    </location>
</feature>
<dbReference type="NCBIfam" id="TIGR02098">
    <property type="entry name" value="MJ0042_CXXC"/>
    <property type="match status" value="1"/>
</dbReference>
<dbReference type="RefSeq" id="WP_110449239.1">
    <property type="nucleotide sequence ID" value="NZ_CP029479.1"/>
</dbReference>
<feature type="region of interest" description="Disordered" evidence="1">
    <location>
        <begin position="245"/>
        <end position="316"/>
    </location>
</feature>
<keyword evidence="2" id="KW-1133">Transmembrane helix</keyword>